<name>A0A4V2YWW2_9ACTN</name>
<evidence type="ECO:0000313" key="1">
    <source>
        <dbReference type="EMBL" id="TDD86967.1"/>
    </source>
</evidence>
<evidence type="ECO:0000313" key="2">
    <source>
        <dbReference type="Proteomes" id="UP000294513"/>
    </source>
</evidence>
<dbReference type="AlphaFoldDB" id="A0A4V2YWW2"/>
<dbReference type="EMBL" id="SMKU01000076">
    <property type="protein sequence ID" value="TDD86967.1"/>
    <property type="molecule type" value="Genomic_DNA"/>
</dbReference>
<dbReference type="Proteomes" id="UP000294513">
    <property type="component" value="Unassembled WGS sequence"/>
</dbReference>
<gene>
    <name evidence="1" type="ORF">E1298_16795</name>
</gene>
<organism evidence="1 2">
    <name type="scientific">Actinomadura rubrisoli</name>
    <dbReference type="NCBI Taxonomy" id="2530368"/>
    <lineage>
        <taxon>Bacteria</taxon>
        <taxon>Bacillati</taxon>
        <taxon>Actinomycetota</taxon>
        <taxon>Actinomycetes</taxon>
        <taxon>Streptosporangiales</taxon>
        <taxon>Thermomonosporaceae</taxon>
        <taxon>Actinomadura</taxon>
    </lineage>
</organism>
<protein>
    <submittedName>
        <fullName evidence="1">Uncharacterized protein</fullName>
    </submittedName>
</protein>
<dbReference type="RefSeq" id="WP_131894221.1">
    <property type="nucleotide sequence ID" value="NZ_SMKU01000076.1"/>
</dbReference>
<accession>A0A4V2YWW2</accession>
<comment type="caution">
    <text evidence="1">The sequence shown here is derived from an EMBL/GenBank/DDBJ whole genome shotgun (WGS) entry which is preliminary data.</text>
</comment>
<sequence length="69" mass="7299">MNDAIAMRPLSNTFGEPVACQGCGAAAREHPKQVLSADINRFAARPYPAFAAQPRRTAGTRAALLFGTP</sequence>
<reference evidence="1 2" key="1">
    <citation type="submission" date="2019-03" db="EMBL/GenBank/DDBJ databases">
        <title>Draft genome sequences of novel Actinobacteria.</title>
        <authorList>
            <person name="Sahin N."/>
            <person name="Ay H."/>
            <person name="Saygin H."/>
        </authorList>
    </citation>
    <scope>NUCLEOTIDE SEQUENCE [LARGE SCALE GENOMIC DNA]</scope>
    <source>
        <strain evidence="1 2">H3C3</strain>
    </source>
</reference>
<proteinExistence type="predicted"/>
<keyword evidence="2" id="KW-1185">Reference proteome</keyword>